<protein>
    <submittedName>
        <fullName evidence="1">Uncharacterized protein</fullName>
    </submittedName>
</protein>
<dbReference type="InterPro" id="IPR035992">
    <property type="entry name" value="Ricin_B-like_lectins"/>
</dbReference>
<evidence type="ECO:0000313" key="1">
    <source>
        <dbReference type="EMBL" id="KAF8686930.1"/>
    </source>
</evidence>
<dbReference type="EMBL" id="JACYCD010000718">
    <property type="protein sequence ID" value="KAF8686930.1"/>
    <property type="molecule type" value="Genomic_DNA"/>
</dbReference>
<sequence length="155" mass="17137">MADNEGLLELPHSIRNVGNQQHASCSGDDQIPGAVLVTQPATNLREPVFIVKELPGDKWKFVLPNKPDMCLGFIGSPIGDEIKTVSVVKDDGNAHVEWKADSGSEELAYIIHMEVDSVDVCWTLSDSARDESVVEVKKNVGSREQQWLLEMRSDH</sequence>
<organism evidence="1 2">
    <name type="scientific">Rhizoctonia solani</name>
    <dbReference type="NCBI Taxonomy" id="456999"/>
    <lineage>
        <taxon>Eukaryota</taxon>
        <taxon>Fungi</taxon>
        <taxon>Dikarya</taxon>
        <taxon>Basidiomycota</taxon>
        <taxon>Agaricomycotina</taxon>
        <taxon>Agaricomycetes</taxon>
        <taxon>Cantharellales</taxon>
        <taxon>Ceratobasidiaceae</taxon>
        <taxon>Rhizoctonia</taxon>
    </lineage>
</organism>
<dbReference type="OrthoDB" id="3156397at2759"/>
<comment type="caution">
    <text evidence="1">The sequence shown here is derived from an EMBL/GenBank/DDBJ whole genome shotgun (WGS) entry which is preliminary data.</text>
</comment>
<reference evidence="1" key="1">
    <citation type="submission" date="2020-09" db="EMBL/GenBank/DDBJ databases">
        <title>Comparative genome analyses of four rice-infecting Rhizoctonia solani isolates reveal extensive enrichment of homogalacturonan modification genes.</title>
        <authorList>
            <person name="Lee D.-Y."/>
            <person name="Jeon J."/>
            <person name="Kim K.-T."/>
            <person name="Cheong K."/>
            <person name="Song H."/>
            <person name="Choi G."/>
            <person name="Ko J."/>
            <person name="Opiyo S.O."/>
            <person name="Zuo S."/>
            <person name="Madhav S."/>
            <person name="Lee Y.-H."/>
            <person name="Wang G.-L."/>
        </authorList>
    </citation>
    <scope>NUCLEOTIDE SEQUENCE</scope>
    <source>
        <strain evidence="1">AG1-IA WGL</strain>
    </source>
</reference>
<accession>A0A8H7LS98</accession>
<feature type="non-terminal residue" evidence="1">
    <location>
        <position position="155"/>
    </location>
</feature>
<evidence type="ECO:0000313" key="2">
    <source>
        <dbReference type="Proteomes" id="UP000602905"/>
    </source>
</evidence>
<dbReference type="Proteomes" id="UP000602905">
    <property type="component" value="Unassembled WGS sequence"/>
</dbReference>
<dbReference type="AlphaFoldDB" id="A0A8H7LS98"/>
<dbReference type="SUPFAM" id="SSF50370">
    <property type="entry name" value="Ricin B-like lectins"/>
    <property type="match status" value="1"/>
</dbReference>
<name>A0A8H7LS98_9AGAM</name>
<gene>
    <name evidence="1" type="ORF">RHS03_10032</name>
</gene>
<proteinExistence type="predicted"/>